<evidence type="ECO:0000313" key="12">
    <source>
        <dbReference type="Proteomes" id="UP000472267"/>
    </source>
</evidence>
<feature type="region of interest" description="Disordered" evidence="9">
    <location>
        <begin position="1"/>
        <end position="20"/>
    </location>
</feature>
<dbReference type="Pfam" id="PF00250">
    <property type="entry name" value="Forkhead"/>
    <property type="match status" value="1"/>
</dbReference>
<feature type="compositionally biased region" description="Low complexity" evidence="9">
    <location>
        <begin position="465"/>
        <end position="480"/>
    </location>
</feature>
<dbReference type="Proteomes" id="UP000472267">
    <property type="component" value="Chromosome 22"/>
</dbReference>
<dbReference type="InterPro" id="IPR032067">
    <property type="entry name" value="FOXO-TAD"/>
</dbReference>
<feature type="compositionally biased region" description="Pro residues" evidence="9">
    <location>
        <begin position="1"/>
        <end position="10"/>
    </location>
</feature>
<accession>A0A672I6N5</accession>
<keyword evidence="12" id="KW-1185">Reference proteome</keyword>
<dbReference type="AlphaFoldDB" id="A0A672I6N5"/>
<reference evidence="11" key="1">
    <citation type="submission" date="2019-06" db="EMBL/GenBank/DDBJ databases">
        <authorList>
            <consortium name="Wellcome Sanger Institute Data Sharing"/>
        </authorList>
    </citation>
    <scope>NUCLEOTIDE SEQUENCE [LARGE SCALE GENOMIC DNA]</scope>
</reference>
<dbReference type="InterPro" id="IPR036388">
    <property type="entry name" value="WH-like_DNA-bd_sf"/>
</dbReference>
<dbReference type="GO" id="GO:0000981">
    <property type="term" value="F:DNA-binding transcription factor activity, RNA polymerase II-specific"/>
    <property type="evidence" value="ECO:0007669"/>
    <property type="project" value="TreeGrafter"/>
</dbReference>
<evidence type="ECO:0000256" key="1">
    <source>
        <dbReference type="ARBA" id="ARBA00004123"/>
    </source>
</evidence>
<dbReference type="SMART" id="SM00339">
    <property type="entry name" value="FH"/>
    <property type="match status" value="1"/>
</dbReference>
<dbReference type="Gene3D" id="1.10.10.10">
    <property type="entry name" value="Winged helix-like DNA-binding domain superfamily/Winged helix DNA-binding domain"/>
    <property type="match status" value="1"/>
</dbReference>
<sequence>SPPSSSPPSPLGGMDAHQVDIDSEFEPHGRSRACTWRPEDFPGAGGEGEASRAPGLALASVKVERYDVPACRAERNGGAPAEITHPAGAPAPAVAAAAPACVSAAALDAAGQLRKAKSSRRNAWGNLSYADLITRAIESAPEKRLTLSQIYDWMVRFVPYFKDKGDSNSSAGWKNSIRHNLSLHSRFIRVQNEGTGKSSWWMLNPEGGKMGKGPRRRAASVDNGTRYLKTKGRISRKRAGAIGLGRGQGQGGGPAMQGSPEHGSPAGKGGVGIGGEEYDTWTDLHSRTSSSASTLSGCLSPILAEAEADEPEEGGLSCSASPRLYPSPTSTRSPALGTGGHCPSVELPQLSDLTGAISLDESGYTQSPQIKCNGYPYVPGPKAEGSYSGPVYGQPSMGMLRHHTPMETIQENKPVSFQRPMRGYSENNALQSLLTGGPPYCNKEPVLGPGRDAHTLITQGTNGVHSQHSHNQNQHAHNPSLHNGHGSVHDQNAAHHQNHNQGHKHQASLDYSHSHKPHPAHDYGPSHEHGHSNKVNHSHDHNPRSNQMHSHTRMAAGLEMENVSHSLDCDVDSILLNDFMDTESMDFNFDGSLSQGVGMGMGMSLGAFACPPPAHSNQSWVPG</sequence>
<dbReference type="FunCoup" id="A0A672I6N5">
    <property type="interactions" value="24"/>
</dbReference>
<keyword evidence="3" id="KW-0963">Cytoplasm</keyword>
<dbReference type="Pfam" id="PF16676">
    <property type="entry name" value="FOXO-TAD"/>
    <property type="match status" value="1"/>
</dbReference>
<feature type="compositionally biased region" description="Basic residues" evidence="9">
    <location>
        <begin position="496"/>
        <end position="506"/>
    </location>
</feature>
<keyword evidence="4" id="KW-0805">Transcription regulation</keyword>
<dbReference type="InterPro" id="IPR001766">
    <property type="entry name" value="Fork_head_dom"/>
</dbReference>
<dbReference type="GO" id="GO:0000978">
    <property type="term" value="F:RNA polymerase II cis-regulatory region sequence-specific DNA binding"/>
    <property type="evidence" value="ECO:0007669"/>
    <property type="project" value="TreeGrafter"/>
</dbReference>
<keyword evidence="5 8" id="KW-0238">DNA-binding</keyword>
<comment type="subcellular location">
    <subcellularLocation>
        <location evidence="2">Cytoplasm</location>
    </subcellularLocation>
    <subcellularLocation>
        <location evidence="1 8">Nucleus</location>
    </subcellularLocation>
</comment>
<feature type="region of interest" description="Disordered" evidence="9">
    <location>
        <begin position="307"/>
        <end position="343"/>
    </location>
</feature>
<keyword evidence="7 8" id="KW-0539">Nucleus</keyword>
<dbReference type="InterPro" id="IPR030456">
    <property type="entry name" value="TF_fork_head_CS_2"/>
</dbReference>
<feature type="compositionally biased region" description="Gly residues" evidence="9">
    <location>
        <begin position="266"/>
        <end position="275"/>
    </location>
</feature>
<evidence type="ECO:0000256" key="4">
    <source>
        <dbReference type="ARBA" id="ARBA00023015"/>
    </source>
</evidence>
<keyword evidence="6" id="KW-0804">Transcription</keyword>
<evidence type="ECO:0000256" key="8">
    <source>
        <dbReference type="PROSITE-ProRule" id="PRU00089"/>
    </source>
</evidence>
<feature type="region of interest" description="Disordered" evidence="9">
    <location>
        <begin position="448"/>
        <end position="549"/>
    </location>
</feature>
<dbReference type="InterPro" id="IPR036390">
    <property type="entry name" value="WH_DNA-bd_sf"/>
</dbReference>
<evidence type="ECO:0000256" key="5">
    <source>
        <dbReference type="ARBA" id="ARBA00023125"/>
    </source>
</evidence>
<dbReference type="OMA" id="PHPAHDY"/>
<dbReference type="PROSITE" id="PS00658">
    <property type="entry name" value="FORK_HEAD_2"/>
    <property type="match status" value="1"/>
</dbReference>
<dbReference type="InterPro" id="IPR032068">
    <property type="entry name" value="FOXO_KIX-bd"/>
</dbReference>
<dbReference type="Pfam" id="PF16675">
    <property type="entry name" value="FOXO_KIX_bdg"/>
    <property type="match status" value="1"/>
</dbReference>
<organism evidence="11 12">
    <name type="scientific">Salarias fasciatus</name>
    <name type="common">Jewelled blenny</name>
    <name type="synonym">Blennius fasciatus</name>
    <dbReference type="NCBI Taxonomy" id="181472"/>
    <lineage>
        <taxon>Eukaryota</taxon>
        <taxon>Metazoa</taxon>
        <taxon>Chordata</taxon>
        <taxon>Craniata</taxon>
        <taxon>Vertebrata</taxon>
        <taxon>Euteleostomi</taxon>
        <taxon>Actinopterygii</taxon>
        <taxon>Neopterygii</taxon>
        <taxon>Teleostei</taxon>
        <taxon>Neoteleostei</taxon>
        <taxon>Acanthomorphata</taxon>
        <taxon>Ovalentaria</taxon>
        <taxon>Blenniimorphae</taxon>
        <taxon>Blenniiformes</taxon>
        <taxon>Blennioidei</taxon>
        <taxon>Blenniidae</taxon>
        <taxon>Salariinae</taxon>
        <taxon>Salarias</taxon>
    </lineage>
</organism>
<evidence type="ECO:0000259" key="10">
    <source>
        <dbReference type="PROSITE" id="PS50039"/>
    </source>
</evidence>
<feature type="region of interest" description="Disordered" evidence="9">
    <location>
        <begin position="25"/>
        <end position="53"/>
    </location>
</feature>
<evidence type="ECO:0000256" key="2">
    <source>
        <dbReference type="ARBA" id="ARBA00004496"/>
    </source>
</evidence>
<dbReference type="GO" id="GO:0005737">
    <property type="term" value="C:cytoplasm"/>
    <property type="evidence" value="ECO:0007669"/>
    <property type="project" value="UniProtKB-SubCell"/>
</dbReference>
<proteinExistence type="predicted"/>
<dbReference type="PROSITE" id="PS50039">
    <property type="entry name" value="FORK_HEAD_3"/>
    <property type="match status" value="1"/>
</dbReference>
<dbReference type="FunFam" id="1.10.10.10:FF:000032">
    <property type="entry name" value="Forkhead box protein O4"/>
    <property type="match status" value="1"/>
</dbReference>
<dbReference type="SUPFAM" id="SSF46785">
    <property type="entry name" value="Winged helix' DNA-binding domain"/>
    <property type="match status" value="1"/>
</dbReference>
<feature type="DNA-binding region" description="Fork-head" evidence="8">
    <location>
        <begin position="124"/>
        <end position="218"/>
    </location>
</feature>
<feature type="compositionally biased region" description="Gly residues" evidence="9">
    <location>
        <begin position="242"/>
        <end position="255"/>
    </location>
</feature>
<evidence type="ECO:0000256" key="6">
    <source>
        <dbReference type="ARBA" id="ARBA00023163"/>
    </source>
</evidence>
<feature type="region of interest" description="Disordered" evidence="9">
    <location>
        <begin position="199"/>
        <end position="219"/>
    </location>
</feature>
<dbReference type="GO" id="GO:0001945">
    <property type="term" value="P:lymph vessel development"/>
    <property type="evidence" value="ECO:0007669"/>
    <property type="project" value="UniProtKB-ARBA"/>
</dbReference>
<evidence type="ECO:0000256" key="3">
    <source>
        <dbReference type="ARBA" id="ARBA00022490"/>
    </source>
</evidence>
<gene>
    <name evidence="11" type="primary">foxo6b</name>
</gene>
<feature type="compositionally biased region" description="Basic and acidic residues" evidence="9">
    <location>
        <begin position="519"/>
        <end position="543"/>
    </location>
</feature>
<protein>
    <submittedName>
        <fullName evidence="11">Forkhead box O6 b</fullName>
    </submittedName>
</protein>
<evidence type="ECO:0000256" key="9">
    <source>
        <dbReference type="SAM" id="MobiDB-lite"/>
    </source>
</evidence>
<evidence type="ECO:0000256" key="7">
    <source>
        <dbReference type="ARBA" id="ARBA00023242"/>
    </source>
</evidence>
<feature type="domain" description="Fork-head" evidence="10">
    <location>
        <begin position="124"/>
        <end position="218"/>
    </location>
</feature>
<dbReference type="GO" id="GO:0005634">
    <property type="term" value="C:nucleus"/>
    <property type="evidence" value="ECO:0007669"/>
    <property type="project" value="UniProtKB-SubCell"/>
</dbReference>
<name>A0A672I6N5_SALFA</name>
<dbReference type="PRINTS" id="PR00053">
    <property type="entry name" value="FORKHEAD"/>
</dbReference>
<dbReference type="PANTHER" id="PTHR45767">
    <property type="entry name" value="FORKHEAD BOX PROTEIN O"/>
    <property type="match status" value="1"/>
</dbReference>
<dbReference type="Ensembl" id="ENSSFAT00005038624.1">
    <property type="protein sequence ID" value="ENSSFAP00005037233.1"/>
    <property type="gene ID" value="ENSSFAG00005018693.1"/>
</dbReference>
<evidence type="ECO:0000313" key="11">
    <source>
        <dbReference type="Ensembl" id="ENSSFAP00005037233.1"/>
    </source>
</evidence>
<dbReference type="PANTHER" id="PTHR45767:SF5">
    <property type="entry name" value="FORKHEAD BOX PROTEIN O6"/>
    <property type="match status" value="1"/>
</dbReference>
<dbReference type="InParanoid" id="A0A672I6N5"/>
<reference evidence="11" key="2">
    <citation type="submission" date="2025-08" db="UniProtKB">
        <authorList>
            <consortium name="Ensembl"/>
        </authorList>
    </citation>
    <scope>IDENTIFICATION</scope>
</reference>
<feature type="region of interest" description="Disordered" evidence="9">
    <location>
        <begin position="242"/>
        <end position="278"/>
    </location>
</feature>
<reference evidence="11" key="3">
    <citation type="submission" date="2025-09" db="UniProtKB">
        <authorList>
            <consortium name="Ensembl"/>
        </authorList>
    </citation>
    <scope>IDENTIFICATION</scope>
</reference>